<evidence type="ECO:0000256" key="2">
    <source>
        <dbReference type="SAM" id="Phobius"/>
    </source>
</evidence>
<evidence type="ECO:0000256" key="1">
    <source>
        <dbReference type="SAM" id="MobiDB-lite"/>
    </source>
</evidence>
<feature type="transmembrane region" description="Helical" evidence="2">
    <location>
        <begin position="132"/>
        <end position="154"/>
    </location>
</feature>
<dbReference type="OrthoDB" id="4500473at2759"/>
<feature type="compositionally biased region" description="Basic and acidic residues" evidence="1">
    <location>
        <begin position="220"/>
        <end position="239"/>
    </location>
</feature>
<evidence type="ECO:0000313" key="3">
    <source>
        <dbReference type="EMBL" id="OAQ70920.1"/>
    </source>
</evidence>
<keyword evidence="2" id="KW-0812">Transmembrane</keyword>
<gene>
    <name evidence="3" type="ORF">VFPPC_03311</name>
</gene>
<feature type="compositionally biased region" description="Acidic residues" evidence="1">
    <location>
        <begin position="278"/>
        <end position="290"/>
    </location>
</feature>
<dbReference type="Proteomes" id="UP000078397">
    <property type="component" value="Unassembled WGS sequence"/>
</dbReference>
<comment type="caution">
    <text evidence="3">The sequence shown here is derived from an EMBL/GenBank/DDBJ whole genome shotgun (WGS) entry which is preliminary data.</text>
</comment>
<protein>
    <submittedName>
        <fullName evidence="3">Uncharacterized protein</fullName>
    </submittedName>
</protein>
<dbReference type="RefSeq" id="XP_018147457.1">
    <property type="nucleotide sequence ID" value="XM_018282827.1"/>
</dbReference>
<dbReference type="AlphaFoldDB" id="A0A179G0F1"/>
<keyword evidence="4" id="KW-1185">Reference proteome</keyword>
<sequence length="290" mass="31637">MPFKNKAKKYWIVPQESLCPEDLPLGSILTTPNNTIDVLNRNTVELIDPSLIIKEREQVSKSLTEAISNGFGINFEASSALAAIIGGAPNVGAEWSRGSEDSIEATRVRAQHFSPSDEYADRALRAHKVSEYVGRSFFTAAVYMIVGVAIASTVTRKAGKSRNLGLKGGAGIGPPGTGIEVSADLSTNRETKSSYQDAVEEDVVLAYRLRRFRYSKMRDKITKKKEDETDHARYGHDPDASGPEEDEDDEAGFVPVFSYFEDDDFVASGSGSAGFTENAEDDDSDESMED</sequence>
<name>A0A179G0F1_METCM</name>
<keyword evidence="2" id="KW-1133">Transmembrane helix</keyword>
<reference evidence="3 4" key="1">
    <citation type="journal article" date="2016" name="PLoS Pathog.">
        <title>Biosynthesis of antibiotic leucinostatins in bio-control fungus Purpureocillium lilacinum and their inhibition on phytophthora revealed by genome mining.</title>
        <authorList>
            <person name="Wang G."/>
            <person name="Liu Z."/>
            <person name="Lin R."/>
            <person name="Li E."/>
            <person name="Mao Z."/>
            <person name="Ling J."/>
            <person name="Yang Y."/>
            <person name="Yin W.B."/>
            <person name="Xie B."/>
        </authorList>
    </citation>
    <scope>NUCLEOTIDE SEQUENCE [LARGE SCALE GENOMIC DNA]</scope>
    <source>
        <strain evidence="3">170</strain>
    </source>
</reference>
<keyword evidence="2" id="KW-0472">Membrane</keyword>
<organism evidence="3 4">
    <name type="scientific">Pochonia chlamydosporia 170</name>
    <dbReference type="NCBI Taxonomy" id="1380566"/>
    <lineage>
        <taxon>Eukaryota</taxon>
        <taxon>Fungi</taxon>
        <taxon>Dikarya</taxon>
        <taxon>Ascomycota</taxon>
        <taxon>Pezizomycotina</taxon>
        <taxon>Sordariomycetes</taxon>
        <taxon>Hypocreomycetidae</taxon>
        <taxon>Hypocreales</taxon>
        <taxon>Clavicipitaceae</taxon>
        <taxon>Pochonia</taxon>
    </lineage>
</organism>
<dbReference type="KEGG" id="pchm:VFPPC_03311"/>
<accession>A0A179G0F1</accession>
<feature type="compositionally biased region" description="Acidic residues" evidence="1">
    <location>
        <begin position="242"/>
        <end position="251"/>
    </location>
</feature>
<evidence type="ECO:0000313" key="4">
    <source>
        <dbReference type="Proteomes" id="UP000078397"/>
    </source>
</evidence>
<dbReference type="EMBL" id="LSBJ02000002">
    <property type="protein sequence ID" value="OAQ70920.1"/>
    <property type="molecule type" value="Genomic_DNA"/>
</dbReference>
<dbReference type="GeneID" id="28846821"/>
<proteinExistence type="predicted"/>
<feature type="region of interest" description="Disordered" evidence="1">
    <location>
        <begin position="220"/>
        <end position="290"/>
    </location>
</feature>